<dbReference type="Proteomes" id="UP000308713">
    <property type="component" value="Unassembled WGS sequence"/>
</dbReference>
<organism evidence="2 3">
    <name type="scientific">Allotamlana fucoidanivorans</name>
    <dbReference type="NCBI Taxonomy" id="2583814"/>
    <lineage>
        <taxon>Bacteria</taxon>
        <taxon>Pseudomonadati</taxon>
        <taxon>Bacteroidota</taxon>
        <taxon>Flavobacteriia</taxon>
        <taxon>Flavobacteriales</taxon>
        <taxon>Flavobacteriaceae</taxon>
        <taxon>Allotamlana</taxon>
    </lineage>
</organism>
<name>A0A5C4SK63_9FLAO</name>
<dbReference type="InterPro" id="IPR010693">
    <property type="entry name" value="Divergent_4Fe-4S_mono-cluster"/>
</dbReference>
<gene>
    <name evidence="2" type="ORF">FGF67_11565</name>
</gene>
<dbReference type="RefSeq" id="WP_139697913.1">
    <property type="nucleotide sequence ID" value="NZ_CP074074.1"/>
</dbReference>
<feature type="domain" description="Divergent 4Fe-4S mono-cluster" evidence="1">
    <location>
        <begin position="9"/>
        <end position="70"/>
    </location>
</feature>
<dbReference type="EMBL" id="VDCS01000010">
    <property type="protein sequence ID" value="TNJ43549.1"/>
    <property type="molecule type" value="Genomic_DNA"/>
</dbReference>
<evidence type="ECO:0000313" key="2">
    <source>
        <dbReference type="EMBL" id="TNJ43549.1"/>
    </source>
</evidence>
<dbReference type="AlphaFoldDB" id="A0A5C4SK63"/>
<sequence>MEINSREFRNKEITVTYNPVLCCLSGICAKELSSVFRNSVIPWVDIDGATNEKIMSQVKKCPSGALQCFRNKKKVA</sequence>
<proteinExistence type="predicted"/>
<dbReference type="Pfam" id="PF06902">
    <property type="entry name" value="Fer4_19"/>
    <property type="match status" value="1"/>
</dbReference>
<keyword evidence="3" id="KW-1185">Reference proteome</keyword>
<accession>A0A5C4SK63</accession>
<evidence type="ECO:0000313" key="3">
    <source>
        <dbReference type="Proteomes" id="UP000308713"/>
    </source>
</evidence>
<protein>
    <submittedName>
        <fullName evidence="2">(4Fe-4S)-binding protein</fullName>
    </submittedName>
</protein>
<reference evidence="2 3" key="1">
    <citation type="submission" date="2019-05" db="EMBL/GenBank/DDBJ databases">
        <title>Tamlana fucoidanivorans sp. nov., isolated from the surface of algae collected from Fujian province in China.</title>
        <authorList>
            <person name="Li J."/>
        </authorList>
    </citation>
    <scope>NUCLEOTIDE SEQUENCE [LARGE SCALE GENOMIC DNA]</scope>
    <source>
        <strain evidence="2 3">CW2-9</strain>
    </source>
</reference>
<dbReference type="OrthoDB" id="9795032at2"/>
<evidence type="ECO:0000259" key="1">
    <source>
        <dbReference type="Pfam" id="PF06902"/>
    </source>
</evidence>
<comment type="caution">
    <text evidence="2">The sequence shown here is derived from an EMBL/GenBank/DDBJ whole genome shotgun (WGS) entry which is preliminary data.</text>
</comment>